<gene>
    <name evidence="2" type="ORF">BSAL_50260</name>
</gene>
<dbReference type="Proteomes" id="UP000051952">
    <property type="component" value="Unassembled WGS sequence"/>
</dbReference>
<evidence type="ECO:0000313" key="3">
    <source>
        <dbReference type="Proteomes" id="UP000051952"/>
    </source>
</evidence>
<reference evidence="3" key="1">
    <citation type="submission" date="2015-09" db="EMBL/GenBank/DDBJ databases">
        <authorList>
            <consortium name="Pathogen Informatics"/>
        </authorList>
    </citation>
    <scope>NUCLEOTIDE SEQUENCE [LARGE SCALE GENOMIC DNA]</scope>
    <source>
        <strain evidence="3">Lake Konstanz</strain>
    </source>
</reference>
<protein>
    <submittedName>
        <fullName evidence="2">Uncharacterized protein</fullName>
    </submittedName>
</protein>
<evidence type="ECO:0000256" key="1">
    <source>
        <dbReference type="SAM" id="MobiDB-lite"/>
    </source>
</evidence>
<sequence>MERWTAPPIPTAPAAAPTTPTTAATCPVVLAGSGTGRTVLCNTTETVGFEQHANTSTCNVTVTSFKKLRTTGTDVTCTCSAPTLLLPINPVVERLLFHIGGKRAIEVGRNVPQELTTDSSSTRVGTTPSEDDHSNVKSRHR</sequence>
<proteinExistence type="predicted"/>
<dbReference type="EMBL" id="CYKH01000038">
    <property type="protein sequence ID" value="CUE63614.1"/>
    <property type="molecule type" value="Genomic_DNA"/>
</dbReference>
<keyword evidence="3" id="KW-1185">Reference proteome</keyword>
<dbReference type="VEuPathDB" id="TriTrypDB:BSAL_50260"/>
<organism evidence="2 3">
    <name type="scientific">Bodo saltans</name>
    <name type="common">Flagellated protozoan</name>
    <dbReference type="NCBI Taxonomy" id="75058"/>
    <lineage>
        <taxon>Eukaryota</taxon>
        <taxon>Discoba</taxon>
        <taxon>Euglenozoa</taxon>
        <taxon>Kinetoplastea</taxon>
        <taxon>Metakinetoplastina</taxon>
        <taxon>Eubodonida</taxon>
        <taxon>Bodonidae</taxon>
        <taxon>Bodo</taxon>
    </lineage>
</organism>
<name>A0A0S4IK64_BODSA</name>
<accession>A0A0S4IK64</accession>
<feature type="compositionally biased region" description="Polar residues" evidence="1">
    <location>
        <begin position="113"/>
        <end position="128"/>
    </location>
</feature>
<evidence type="ECO:0000313" key="2">
    <source>
        <dbReference type="EMBL" id="CUE63614.1"/>
    </source>
</evidence>
<dbReference type="AlphaFoldDB" id="A0A0S4IK64"/>
<feature type="region of interest" description="Disordered" evidence="1">
    <location>
        <begin position="110"/>
        <end position="141"/>
    </location>
</feature>
<feature type="region of interest" description="Disordered" evidence="1">
    <location>
        <begin position="1"/>
        <end position="20"/>
    </location>
</feature>